<dbReference type="Pfam" id="PF12281">
    <property type="entry name" value="NTP_transf_8"/>
    <property type="match status" value="1"/>
</dbReference>
<dbReference type="Proteomes" id="UP000660668">
    <property type="component" value="Unassembled WGS sequence"/>
</dbReference>
<evidence type="ECO:0000313" key="2">
    <source>
        <dbReference type="EMBL" id="MBF4768392.1"/>
    </source>
</evidence>
<evidence type="ECO:0000313" key="3">
    <source>
        <dbReference type="Proteomes" id="UP000660668"/>
    </source>
</evidence>
<keyword evidence="3" id="KW-1185">Reference proteome</keyword>
<proteinExistence type="predicted"/>
<dbReference type="EMBL" id="JADKPO010000013">
    <property type="protein sequence ID" value="MBF4768392.1"/>
    <property type="molecule type" value="Genomic_DNA"/>
</dbReference>
<sequence>MPGADNLIVEARAALLDAVAALEAHKDSVILIGAQAIYLHTGHATFAIAEATKDSDLAIDARALGEDPLLEEAMTRAGFILNPVTRQPGAWMSPNGIPVDLMVPENLAGSGSRRGVRIPPHDKHSARRAAGLEAAIIDQSPMRVQSLDGDGRSEVINVAGPAALLVAKLHKLGERVDTPDRLNDKDAHDIYRLLVATETSELAETIRQLLAEELSQRATTRALEFVQQLFAAGPDALGSTMAGRAEEGVGQPDTVSASVSFLAQDLLSALA</sequence>
<evidence type="ECO:0000259" key="1">
    <source>
        <dbReference type="Pfam" id="PF12281"/>
    </source>
</evidence>
<reference evidence="2" key="1">
    <citation type="submission" date="2020-11" db="EMBL/GenBank/DDBJ databases">
        <title>Nocardioides cynanchi sp. nov., isolated from soil of rhizosphere of Cynanchum wilfordii.</title>
        <authorList>
            <person name="Lee J.-S."/>
            <person name="Suh M.K."/>
            <person name="Kim J.-S."/>
        </authorList>
    </citation>
    <scope>NUCLEOTIDE SEQUENCE</scope>
    <source>
        <strain evidence="2">KCTC 19276</strain>
    </source>
</reference>
<protein>
    <recommendedName>
        <fullName evidence="1">Nucleotidyltransferase-like domain-containing protein</fullName>
    </recommendedName>
</protein>
<accession>A0A930VKM3</accession>
<feature type="domain" description="Nucleotidyltransferase-like" evidence="1">
    <location>
        <begin position="13"/>
        <end position="203"/>
    </location>
</feature>
<gene>
    <name evidence="2" type="ORF">ISU10_11500</name>
</gene>
<dbReference type="AlphaFoldDB" id="A0A930VKM3"/>
<dbReference type="InterPro" id="IPR058575">
    <property type="entry name" value="NTP_transf_8_dom"/>
</dbReference>
<comment type="caution">
    <text evidence="2">The sequence shown here is derived from an EMBL/GenBank/DDBJ whole genome shotgun (WGS) entry which is preliminary data.</text>
</comment>
<name>A0A930VKM3_9ACTN</name>
<organism evidence="2 3">
    <name type="scientific">Nocardioides agariphilus</name>
    <dbReference type="NCBI Taxonomy" id="433664"/>
    <lineage>
        <taxon>Bacteria</taxon>
        <taxon>Bacillati</taxon>
        <taxon>Actinomycetota</taxon>
        <taxon>Actinomycetes</taxon>
        <taxon>Propionibacteriales</taxon>
        <taxon>Nocardioidaceae</taxon>
        <taxon>Nocardioides</taxon>
    </lineage>
</organism>
<dbReference type="RefSeq" id="WP_194696542.1">
    <property type="nucleotide sequence ID" value="NZ_JADKPO010000013.1"/>
</dbReference>